<reference evidence="1 2" key="1">
    <citation type="submission" date="2018-04" db="EMBL/GenBank/DDBJ databases">
        <title>Genome sequencing of Gemmobacter.</title>
        <authorList>
            <person name="Yi H."/>
            <person name="Baek M.-G."/>
        </authorList>
    </citation>
    <scope>NUCLEOTIDE SEQUENCE [LARGE SCALE GENOMIC DNA]</scope>
    <source>
        <strain evidence="1 2">HYN0069</strain>
    </source>
</reference>
<evidence type="ECO:0000313" key="1">
    <source>
        <dbReference type="EMBL" id="AWB49500.1"/>
    </source>
</evidence>
<keyword evidence="2" id="KW-1185">Reference proteome</keyword>
<proteinExistence type="predicted"/>
<dbReference type="EMBL" id="CP028918">
    <property type="protein sequence ID" value="AWB49500.1"/>
    <property type="molecule type" value="Genomic_DNA"/>
</dbReference>
<dbReference type="AlphaFoldDB" id="A0A2S0UNY4"/>
<dbReference type="OrthoDB" id="7856713at2"/>
<dbReference type="RefSeq" id="WP_108436317.1">
    <property type="nucleotide sequence ID" value="NZ_CP028918.1"/>
</dbReference>
<evidence type="ECO:0000313" key="2">
    <source>
        <dbReference type="Proteomes" id="UP000244496"/>
    </source>
</evidence>
<evidence type="ECO:0008006" key="3">
    <source>
        <dbReference type="Google" id="ProtNLM"/>
    </source>
</evidence>
<name>A0A2S0UNY4_9RHOB</name>
<dbReference type="Proteomes" id="UP000244496">
    <property type="component" value="Chromosome"/>
</dbReference>
<dbReference type="KEGG" id="geh:HYN69_14225"/>
<protein>
    <recommendedName>
        <fullName evidence="3">Tir chaperone protein (CesT) family protein</fullName>
    </recommendedName>
</protein>
<organism evidence="1 2">
    <name type="scientific">Paragemmobacter aquarius</name>
    <dbReference type="NCBI Taxonomy" id="2169400"/>
    <lineage>
        <taxon>Bacteria</taxon>
        <taxon>Pseudomonadati</taxon>
        <taxon>Pseudomonadota</taxon>
        <taxon>Alphaproteobacteria</taxon>
        <taxon>Rhodobacterales</taxon>
        <taxon>Paracoccaceae</taxon>
        <taxon>Paragemmobacter</taxon>
    </lineage>
</organism>
<gene>
    <name evidence="1" type="ORF">HYN69_14225</name>
</gene>
<accession>A0A2S0UNY4</accession>
<sequence length="120" mass="12898">MTLEDLAQALTRAGFAGVELAPPLVYARGDGPSAPEFTATLADGVLLTQRFDVRAPEAALSDWKISQRGRLSIVNGETHLTLLVPEPDLALALPVWRGLMQAASKAAVSWRRGQRPLHGM</sequence>